<dbReference type="OrthoDB" id="10050457at2759"/>
<feature type="transmembrane region" description="Helical" evidence="1">
    <location>
        <begin position="58"/>
        <end position="80"/>
    </location>
</feature>
<dbReference type="PANTHER" id="PTHR33269">
    <property type="entry name" value="NADH-UBIQUINONE OXIDOREDUCTASE CHAIN 6"/>
    <property type="match status" value="1"/>
</dbReference>
<keyword evidence="1" id="KW-1133">Transmembrane helix</keyword>
<reference evidence="2 3" key="1">
    <citation type="submission" date="2017-10" db="EMBL/GenBank/DDBJ databases">
        <title>Development of genomic resources for the powdery mildew, Erysiphe pulchra.</title>
        <authorList>
            <person name="Wadl P.A."/>
            <person name="Mack B.M."/>
            <person name="Moore G."/>
            <person name="Beltz S.B."/>
        </authorList>
    </citation>
    <scope>NUCLEOTIDE SEQUENCE [LARGE SCALE GENOMIC DNA]</scope>
    <source>
        <strain evidence="2">Cflorida</strain>
    </source>
</reference>
<evidence type="ECO:0000313" key="2">
    <source>
        <dbReference type="EMBL" id="POS81954.1"/>
    </source>
</evidence>
<keyword evidence="1" id="KW-0812">Transmembrane</keyword>
<keyword evidence="1" id="KW-0472">Membrane</keyword>
<dbReference type="AlphaFoldDB" id="A0A2S4PIV0"/>
<feature type="transmembrane region" description="Helical" evidence="1">
    <location>
        <begin position="197"/>
        <end position="215"/>
    </location>
</feature>
<feature type="transmembrane region" description="Helical" evidence="1">
    <location>
        <begin position="92"/>
        <end position="115"/>
    </location>
</feature>
<sequence>MNNFLLDFLALGAILSGILVITRKNPVISVLFLISVFVNVAGYLVLLGVGFIGISYLIVYVGAIAILFLFVVMMLNLQLAELSAVGSEYTQNLPLGAIVGSLFLIELISILPSSFKGTPSSSFNLRGDAGLSSVIPSGSASRDIQLGFLNWMNSFILGSESEASRDSYLDIHQAFNPMSADTYFANFLQIQSIGQNLYTYGALWLLLTSFILLLAM</sequence>
<feature type="transmembrane region" description="Helical" evidence="1">
    <location>
        <begin position="6"/>
        <end position="23"/>
    </location>
</feature>
<dbReference type="InterPro" id="IPR001457">
    <property type="entry name" value="NADH_UbQ/plastoQ_OxRdtase_su6"/>
</dbReference>
<dbReference type="PANTHER" id="PTHR33269:SF17">
    <property type="entry name" value="NADH-UBIQUINONE OXIDOREDUCTASE CHAIN 6"/>
    <property type="match status" value="1"/>
</dbReference>
<feature type="transmembrane region" description="Helical" evidence="1">
    <location>
        <begin position="30"/>
        <end position="52"/>
    </location>
</feature>
<gene>
    <name evidence="2" type="ORF">EPUL_006767</name>
</gene>
<dbReference type="EMBL" id="PEDP01005638">
    <property type="protein sequence ID" value="POS81954.1"/>
    <property type="molecule type" value="Genomic_DNA"/>
</dbReference>
<evidence type="ECO:0000256" key="1">
    <source>
        <dbReference type="SAM" id="Phobius"/>
    </source>
</evidence>
<accession>A0A2S4PIV0</accession>
<dbReference type="Gene3D" id="1.20.120.1200">
    <property type="entry name" value="NADH-ubiquinone/plastoquinone oxidoreductase chain 6, subunit NuoJ"/>
    <property type="match status" value="1"/>
</dbReference>
<keyword evidence="3" id="KW-1185">Reference proteome</keyword>
<dbReference type="Pfam" id="PF00499">
    <property type="entry name" value="Oxidored_q3"/>
    <property type="match status" value="1"/>
</dbReference>
<protein>
    <submittedName>
        <fullName evidence="2">Uncharacterized protein</fullName>
    </submittedName>
</protein>
<proteinExistence type="predicted"/>
<dbReference type="Proteomes" id="UP000237438">
    <property type="component" value="Unassembled WGS sequence"/>
</dbReference>
<organism evidence="2 3">
    <name type="scientific">Erysiphe pulchra</name>
    <dbReference type="NCBI Taxonomy" id="225359"/>
    <lineage>
        <taxon>Eukaryota</taxon>
        <taxon>Fungi</taxon>
        <taxon>Dikarya</taxon>
        <taxon>Ascomycota</taxon>
        <taxon>Pezizomycotina</taxon>
        <taxon>Leotiomycetes</taxon>
        <taxon>Erysiphales</taxon>
        <taxon>Erysiphaceae</taxon>
        <taxon>Erysiphe</taxon>
    </lineage>
</organism>
<feature type="non-terminal residue" evidence="2">
    <location>
        <position position="216"/>
    </location>
</feature>
<dbReference type="STRING" id="225359.A0A2S4PIV0"/>
<evidence type="ECO:0000313" key="3">
    <source>
        <dbReference type="Proteomes" id="UP000237438"/>
    </source>
</evidence>
<dbReference type="InterPro" id="IPR042106">
    <property type="entry name" value="Nuo/plastoQ_OxRdtase_6_NuoJ"/>
</dbReference>
<dbReference type="GO" id="GO:0008137">
    <property type="term" value="F:NADH dehydrogenase (ubiquinone) activity"/>
    <property type="evidence" value="ECO:0007669"/>
    <property type="project" value="InterPro"/>
</dbReference>
<name>A0A2S4PIV0_9PEZI</name>
<comment type="caution">
    <text evidence="2">The sequence shown here is derived from an EMBL/GenBank/DDBJ whole genome shotgun (WGS) entry which is preliminary data.</text>
</comment>